<dbReference type="Pfam" id="PF00535">
    <property type="entry name" value="Glycos_transf_2"/>
    <property type="match status" value="1"/>
</dbReference>
<dbReference type="InterPro" id="IPR029044">
    <property type="entry name" value="Nucleotide-diphossugar_trans"/>
</dbReference>
<dbReference type="Proteomes" id="UP000237684">
    <property type="component" value="Unassembled WGS sequence"/>
</dbReference>
<protein>
    <recommendedName>
        <fullName evidence="1">Glycosyltransferase 2-like domain-containing protein</fullName>
    </recommendedName>
</protein>
<comment type="caution">
    <text evidence="2">The sequence shown here is derived from an EMBL/GenBank/DDBJ whole genome shotgun (WGS) entry which is preliminary data.</text>
</comment>
<dbReference type="OrthoDB" id="9813495at2"/>
<accession>A0A2S8SSA9</accession>
<dbReference type="InterPro" id="IPR001173">
    <property type="entry name" value="Glyco_trans_2-like"/>
</dbReference>
<evidence type="ECO:0000313" key="3">
    <source>
        <dbReference type="Proteomes" id="UP000237684"/>
    </source>
</evidence>
<evidence type="ECO:0000259" key="1">
    <source>
        <dbReference type="Pfam" id="PF00535"/>
    </source>
</evidence>
<dbReference type="SUPFAM" id="SSF53448">
    <property type="entry name" value="Nucleotide-diphospho-sugar transferases"/>
    <property type="match status" value="1"/>
</dbReference>
<keyword evidence="3" id="KW-1185">Reference proteome</keyword>
<dbReference type="CDD" id="cd04186">
    <property type="entry name" value="GT_2_like_c"/>
    <property type="match status" value="1"/>
</dbReference>
<dbReference type="Gene3D" id="3.90.550.10">
    <property type="entry name" value="Spore Coat Polysaccharide Biosynthesis Protein SpsA, Chain A"/>
    <property type="match status" value="1"/>
</dbReference>
<reference evidence="2 3" key="1">
    <citation type="journal article" date="2018" name="Syst. Appl. Microbiol.">
        <title>Abditibacterium utsteinense sp. nov., the first cultivated member of candidate phylum FBP, isolated from ice-free Antarctic soil samples.</title>
        <authorList>
            <person name="Tahon G."/>
            <person name="Tytgat B."/>
            <person name="Lebbe L."/>
            <person name="Carlier A."/>
            <person name="Willems A."/>
        </authorList>
    </citation>
    <scope>NUCLEOTIDE SEQUENCE [LARGE SCALE GENOMIC DNA]</scope>
    <source>
        <strain evidence="2 3">LMG 29911</strain>
    </source>
</reference>
<name>A0A2S8SSA9_9BACT</name>
<feature type="domain" description="Glycosyltransferase 2-like" evidence="1">
    <location>
        <begin position="6"/>
        <end position="188"/>
    </location>
</feature>
<evidence type="ECO:0000313" key="2">
    <source>
        <dbReference type="EMBL" id="PQV63702.1"/>
    </source>
</evidence>
<dbReference type="InParanoid" id="A0A2S8SSA9"/>
<dbReference type="RefSeq" id="WP_105483862.1">
    <property type="nucleotide sequence ID" value="NZ_NIGF01000009.1"/>
</dbReference>
<sequence length="316" mass="35447">MPSLLSVIIVSFNTREMTLKCLRVLLGEIANLDAEIFVVDNASSDGSVEAIAREFPQVKLLHNKRNQGFGAANNQAIRLASGEFILLLNSDAFPKNRAISRLIECARKQPRAAVCGPRLLNEDGSLQLSCYRFPSPLKSIWENTLLAAALPNHPIFGDYRSWPHDARREVDFVIGACWLVRRAAIEQVGLFDEEFFLYAEETDWAKRFHHGGWKILFVPEAEVVHLGGGSGGAQPDRVFSEFHRGQERFIRKHYGARGLVVHRLATVFGACLRIGLFGAAAFLRPGSRCRYRLLVAQWKRILNWNLGKRGPGLQEA</sequence>
<dbReference type="EMBL" id="NIGF01000009">
    <property type="protein sequence ID" value="PQV63702.1"/>
    <property type="molecule type" value="Genomic_DNA"/>
</dbReference>
<organism evidence="2 3">
    <name type="scientific">Abditibacterium utsteinense</name>
    <dbReference type="NCBI Taxonomy" id="1960156"/>
    <lineage>
        <taxon>Bacteria</taxon>
        <taxon>Pseudomonadati</taxon>
        <taxon>Abditibacteriota</taxon>
        <taxon>Abditibacteriia</taxon>
        <taxon>Abditibacteriales</taxon>
        <taxon>Abditibacteriaceae</taxon>
        <taxon>Abditibacterium</taxon>
    </lineage>
</organism>
<dbReference type="PANTHER" id="PTHR43179:SF7">
    <property type="entry name" value="RHAMNOSYLTRANSFERASE WBBL"/>
    <property type="match status" value="1"/>
</dbReference>
<dbReference type="PANTHER" id="PTHR43179">
    <property type="entry name" value="RHAMNOSYLTRANSFERASE WBBL"/>
    <property type="match status" value="1"/>
</dbReference>
<proteinExistence type="predicted"/>
<gene>
    <name evidence="2" type="ORF">B1R32_10941</name>
</gene>
<dbReference type="AlphaFoldDB" id="A0A2S8SSA9"/>